<reference evidence="1 6" key="2">
    <citation type="journal article" date="2019" name="Nat. Med.">
        <title>A library of human gut bacterial isolates paired with longitudinal multiomics data enables mechanistic microbiome research.</title>
        <authorList>
            <person name="Poyet M."/>
            <person name="Groussin M."/>
            <person name="Gibbons S.M."/>
            <person name="Avila-Pacheco J."/>
            <person name="Jiang X."/>
            <person name="Kearney S.M."/>
            <person name="Perrotta A.R."/>
            <person name="Berdy B."/>
            <person name="Zhao S."/>
            <person name="Lieberman T.D."/>
            <person name="Swanson P.K."/>
            <person name="Smith M."/>
            <person name="Roesemann S."/>
            <person name="Alexander J.E."/>
            <person name="Rich S.A."/>
            <person name="Livny J."/>
            <person name="Vlamakis H."/>
            <person name="Clish C."/>
            <person name="Bullock K."/>
            <person name="Deik A."/>
            <person name="Scott J."/>
            <person name="Pierce K.A."/>
            <person name="Xavier R.J."/>
            <person name="Alm E.J."/>
        </authorList>
    </citation>
    <scope>NUCLEOTIDE SEQUENCE [LARGE SCALE GENOMIC DNA]</scope>
    <source>
        <strain evidence="1 6">BIOML-A9</strain>
    </source>
</reference>
<evidence type="ECO:0000313" key="4">
    <source>
        <dbReference type="EMBL" id="RHJ68305.1"/>
    </source>
</evidence>
<dbReference type="Proteomes" id="UP000470332">
    <property type="component" value="Unassembled WGS sequence"/>
</dbReference>
<dbReference type="EMBL" id="JAHOGA010000092">
    <property type="protein sequence ID" value="MBV3490848.1"/>
    <property type="molecule type" value="Genomic_DNA"/>
</dbReference>
<reference evidence="2" key="5">
    <citation type="submission" date="2021-06" db="EMBL/GenBank/DDBJ databases">
        <title>Collection of gut derived symbiotic bacterial strains cultured from healthy donors.</title>
        <authorList>
            <person name="Lin H."/>
            <person name="Littmann E."/>
            <person name="Pamer E.G."/>
        </authorList>
    </citation>
    <scope>NUCLEOTIDE SEQUENCE</scope>
    <source>
        <strain evidence="2">MSK.19.85</strain>
    </source>
</reference>
<proteinExistence type="predicted"/>
<accession>A0A415Q187</accession>
<dbReference type="EMBL" id="QRMN01000103">
    <property type="protein sequence ID" value="RHJ68305.1"/>
    <property type="molecule type" value="Genomic_DNA"/>
</dbReference>
<protein>
    <submittedName>
        <fullName evidence="3">Uncharacterized protein</fullName>
    </submittedName>
</protein>
<sequence>MPAIKDLEWFIPYQEKRQEFITRLESCETMDAVLLSVIKPMISDEKLSRVNEFTAGRRDFMLNRMLGNTKNRCLDKCR</sequence>
<dbReference type="Proteomes" id="UP000283958">
    <property type="component" value="Unassembled WGS sequence"/>
</dbReference>
<evidence type="ECO:0000313" key="5">
    <source>
        <dbReference type="Proteomes" id="UP000283958"/>
    </source>
</evidence>
<comment type="caution">
    <text evidence="3">The sequence shown here is derived from an EMBL/GenBank/DDBJ whole genome shotgun (WGS) entry which is preliminary data.</text>
</comment>
<dbReference type="EMBL" id="JABWDJ010000186">
    <property type="protein sequence ID" value="NVB76047.1"/>
    <property type="molecule type" value="Genomic_DNA"/>
</dbReference>
<dbReference type="EMBL" id="WCXA01000094">
    <property type="protein sequence ID" value="KAB3852349.1"/>
    <property type="molecule type" value="Genomic_DNA"/>
</dbReference>
<evidence type="ECO:0000313" key="1">
    <source>
        <dbReference type="EMBL" id="KAB3852349.1"/>
    </source>
</evidence>
<evidence type="ECO:0000313" key="7">
    <source>
        <dbReference type="Proteomes" id="UP000524321"/>
    </source>
</evidence>
<gene>
    <name evidence="4" type="ORF">DW105_22230</name>
    <name evidence="1" type="ORF">GAS37_23155</name>
    <name evidence="3" type="ORF">HUV05_21580</name>
    <name evidence="2" type="ORF">KSX14_19970</name>
</gene>
<evidence type="ECO:0000313" key="3">
    <source>
        <dbReference type="EMBL" id="NVB76047.1"/>
    </source>
</evidence>
<name>A0A415Q187_PHOVU</name>
<dbReference type="Proteomes" id="UP000524321">
    <property type="component" value="Unassembled WGS sequence"/>
</dbReference>
<evidence type="ECO:0000313" key="2">
    <source>
        <dbReference type="EMBL" id="MBV3490848.1"/>
    </source>
</evidence>
<evidence type="ECO:0000313" key="6">
    <source>
        <dbReference type="Proteomes" id="UP000470332"/>
    </source>
</evidence>
<dbReference type="AlphaFoldDB" id="A0A415Q187"/>
<dbReference type="Proteomes" id="UP000758576">
    <property type="component" value="Unassembled WGS sequence"/>
</dbReference>
<organism evidence="3 7">
    <name type="scientific">Phocaeicola vulgatus</name>
    <name type="common">Bacteroides vulgatus</name>
    <dbReference type="NCBI Taxonomy" id="821"/>
    <lineage>
        <taxon>Bacteria</taxon>
        <taxon>Pseudomonadati</taxon>
        <taxon>Bacteroidota</taxon>
        <taxon>Bacteroidia</taxon>
        <taxon>Bacteroidales</taxon>
        <taxon>Bacteroidaceae</taxon>
        <taxon>Phocaeicola</taxon>
    </lineage>
</organism>
<reference evidence="3 7" key="4">
    <citation type="submission" date="2020-07" db="EMBL/GenBank/DDBJ databases">
        <title>Bacterial metabolism rescues the inhibition of intestinal drug absorption by food and drug additives.</title>
        <authorList>
            <person name="Zou L."/>
            <person name="Spanogiannopoulos P."/>
            <person name="Chien H.-C."/>
            <person name="Pieper L.M."/>
            <person name="Cai W."/>
            <person name="Khuri N."/>
            <person name="Pottel J."/>
            <person name="Vora B."/>
            <person name="Ni Z."/>
            <person name="Tsakalozou E."/>
            <person name="Zhang W."/>
            <person name="Shoichet B.K."/>
            <person name="Giacomini K.M."/>
            <person name="Turnbaugh P.J."/>
        </authorList>
    </citation>
    <scope>NUCLEOTIDE SEQUENCE [LARGE SCALE GENOMIC DNA]</scope>
    <source>
        <strain evidence="3 7">B33</strain>
    </source>
</reference>
<reference evidence="4 5" key="1">
    <citation type="submission" date="2018-08" db="EMBL/GenBank/DDBJ databases">
        <title>A genome reference for cultivated species of the human gut microbiota.</title>
        <authorList>
            <person name="Zou Y."/>
            <person name="Xue W."/>
            <person name="Luo G."/>
        </authorList>
    </citation>
    <scope>NUCLEOTIDE SEQUENCE [LARGE SCALE GENOMIC DNA]</scope>
    <source>
        <strain evidence="4 5">AM09-18</strain>
    </source>
</reference>
<reference evidence="3 7" key="3">
    <citation type="submission" date="2020-04" db="EMBL/GenBank/DDBJ databases">
        <authorList>
            <person name="Pieper L."/>
        </authorList>
    </citation>
    <scope>NUCLEOTIDE SEQUENCE [LARGE SCALE GENOMIC DNA]</scope>
    <source>
        <strain evidence="3 7">B33</strain>
    </source>
</reference>
<dbReference type="RefSeq" id="WP_118328036.1">
    <property type="nucleotide sequence ID" value="NZ_JABWDE010000103.1"/>
</dbReference>